<protein>
    <submittedName>
        <fullName evidence="3">Zinc ribbon domain-containing protein</fullName>
    </submittedName>
</protein>
<dbReference type="AlphaFoldDB" id="A0AAW7XGH7"/>
<organism evidence="3 4">
    <name type="scientific">Neptunomonas phycophila</name>
    <dbReference type="NCBI Taxonomy" id="1572645"/>
    <lineage>
        <taxon>Bacteria</taxon>
        <taxon>Pseudomonadati</taxon>
        <taxon>Pseudomonadota</taxon>
        <taxon>Gammaproteobacteria</taxon>
        <taxon>Oceanospirillales</taxon>
        <taxon>Oceanospirillaceae</taxon>
        <taxon>Neptunomonas</taxon>
    </lineage>
</organism>
<feature type="region of interest" description="Disordered" evidence="1">
    <location>
        <begin position="75"/>
        <end position="95"/>
    </location>
</feature>
<dbReference type="SMART" id="SM00834">
    <property type="entry name" value="CxxC_CXXC_SSSS"/>
    <property type="match status" value="1"/>
</dbReference>
<sequence length="124" mass="14250">MPMYEYKCAKHGVFEELATLEDYDQPCACPQCGQISARVLTLPPEFLNMLKEKREAIERNEKAQHAPEIMTMAQHKEKKAEEAARHAHKHGSNCGCQPKKKSNLFYTADGNKMFPSMRPWMISH</sequence>
<evidence type="ECO:0000256" key="1">
    <source>
        <dbReference type="SAM" id="MobiDB-lite"/>
    </source>
</evidence>
<evidence type="ECO:0000259" key="2">
    <source>
        <dbReference type="SMART" id="SM00834"/>
    </source>
</evidence>
<comment type="caution">
    <text evidence="3">The sequence shown here is derived from an EMBL/GenBank/DDBJ whole genome shotgun (WGS) entry which is preliminary data.</text>
</comment>
<feature type="compositionally biased region" description="Basic and acidic residues" evidence="1">
    <location>
        <begin position="75"/>
        <end position="85"/>
    </location>
</feature>
<dbReference type="RefSeq" id="WP_075178335.1">
    <property type="nucleotide sequence ID" value="NZ_CP041336.1"/>
</dbReference>
<gene>
    <name evidence="3" type="ORF">Q4490_02765</name>
</gene>
<dbReference type="EMBL" id="JAUOPG010000002">
    <property type="protein sequence ID" value="MDO6452478.1"/>
    <property type="molecule type" value="Genomic_DNA"/>
</dbReference>
<dbReference type="GeneID" id="89456749"/>
<dbReference type="Pfam" id="PF09723">
    <property type="entry name" value="Zn_ribbon_8"/>
    <property type="match status" value="1"/>
</dbReference>
<evidence type="ECO:0000313" key="3">
    <source>
        <dbReference type="EMBL" id="MDO6452478.1"/>
    </source>
</evidence>
<name>A0AAW7XGH7_9GAMM</name>
<evidence type="ECO:0000313" key="4">
    <source>
        <dbReference type="Proteomes" id="UP001169862"/>
    </source>
</evidence>
<proteinExistence type="predicted"/>
<feature type="domain" description="Putative regulatory protein FmdB zinc ribbon" evidence="2">
    <location>
        <begin position="1"/>
        <end position="41"/>
    </location>
</feature>
<dbReference type="Proteomes" id="UP001169862">
    <property type="component" value="Unassembled WGS sequence"/>
</dbReference>
<reference evidence="3" key="1">
    <citation type="submission" date="2023-07" db="EMBL/GenBank/DDBJ databases">
        <title>Genome content predicts the carbon catabolic preferences of heterotrophic bacteria.</title>
        <authorList>
            <person name="Gralka M."/>
        </authorList>
    </citation>
    <scope>NUCLEOTIDE SEQUENCE</scope>
    <source>
        <strain evidence="3">I2M16</strain>
    </source>
</reference>
<dbReference type="InterPro" id="IPR013429">
    <property type="entry name" value="Regulatory_FmdB_Zinc_ribbon"/>
</dbReference>
<accession>A0AAW7XGH7</accession>
<dbReference type="NCBIfam" id="TIGR02605">
    <property type="entry name" value="CxxC_CxxC_SSSS"/>
    <property type="match status" value="1"/>
</dbReference>